<sequence length="270" mass="29521">MTLFVSDLDGTLIDGKLTIPPDSAAGINAAIARGDGFAAATARTPATVKGILEPIHGALPAIVMNGAGVFDFEREEYIWLAEMSREKAQTVLGALDSLHMDGFLYTVDGCRINVYYRELENLSQRMFLEARTGKPYKTFFQGEAPEKARRVFFCVIDAEERTARLAAALREIPGLNVFHYRDVHDPQNWYVEVYDQSASKAAGVRFLKERFGFDHAAAFGDNLNDLPLFAAADESYAVAGAVDQLKNAATGVLEEPDIGAVGRFIGAYGR</sequence>
<evidence type="ECO:0000313" key="2">
    <source>
        <dbReference type="Proteomes" id="UP000824002"/>
    </source>
</evidence>
<evidence type="ECO:0000313" key="1">
    <source>
        <dbReference type="EMBL" id="HIS77234.1"/>
    </source>
</evidence>
<dbReference type="GO" id="GO:0016791">
    <property type="term" value="F:phosphatase activity"/>
    <property type="evidence" value="ECO:0007669"/>
    <property type="project" value="TreeGrafter"/>
</dbReference>
<dbReference type="NCBIfam" id="TIGR01484">
    <property type="entry name" value="HAD-SF-IIB"/>
    <property type="match status" value="1"/>
</dbReference>
<dbReference type="SUPFAM" id="SSF56784">
    <property type="entry name" value="HAD-like"/>
    <property type="match status" value="1"/>
</dbReference>
<dbReference type="GO" id="GO:0005829">
    <property type="term" value="C:cytosol"/>
    <property type="evidence" value="ECO:0007669"/>
    <property type="project" value="TreeGrafter"/>
</dbReference>
<accession>A0A9D1FPD0</accession>
<reference evidence="1" key="1">
    <citation type="submission" date="2020-10" db="EMBL/GenBank/DDBJ databases">
        <authorList>
            <person name="Gilroy R."/>
        </authorList>
    </citation>
    <scope>NUCLEOTIDE SEQUENCE</scope>
    <source>
        <strain evidence="1">CHK199-13235</strain>
    </source>
</reference>
<dbReference type="GO" id="GO:0000287">
    <property type="term" value="F:magnesium ion binding"/>
    <property type="evidence" value="ECO:0007669"/>
    <property type="project" value="TreeGrafter"/>
</dbReference>
<dbReference type="Pfam" id="PF08282">
    <property type="entry name" value="Hydrolase_3"/>
    <property type="match status" value="1"/>
</dbReference>
<dbReference type="PANTHER" id="PTHR10000:SF8">
    <property type="entry name" value="HAD SUPERFAMILY HYDROLASE-LIKE, TYPE 3"/>
    <property type="match status" value="1"/>
</dbReference>
<dbReference type="InterPro" id="IPR023214">
    <property type="entry name" value="HAD_sf"/>
</dbReference>
<dbReference type="PANTHER" id="PTHR10000">
    <property type="entry name" value="PHOSPHOSERINE PHOSPHATASE"/>
    <property type="match status" value="1"/>
</dbReference>
<dbReference type="InterPro" id="IPR036412">
    <property type="entry name" value="HAD-like_sf"/>
</dbReference>
<reference evidence="1" key="2">
    <citation type="journal article" date="2021" name="PeerJ">
        <title>Extensive microbial diversity within the chicken gut microbiome revealed by metagenomics and culture.</title>
        <authorList>
            <person name="Gilroy R."/>
            <person name="Ravi A."/>
            <person name="Getino M."/>
            <person name="Pursley I."/>
            <person name="Horton D.L."/>
            <person name="Alikhan N.F."/>
            <person name="Baker D."/>
            <person name="Gharbi K."/>
            <person name="Hall N."/>
            <person name="Watson M."/>
            <person name="Adriaenssens E.M."/>
            <person name="Foster-Nyarko E."/>
            <person name="Jarju S."/>
            <person name="Secka A."/>
            <person name="Antonio M."/>
            <person name="Oren A."/>
            <person name="Chaudhuri R.R."/>
            <person name="La Ragione R."/>
            <person name="Hildebrand F."/>
            <person name="Pallen M.J."/>
        </authorList>
    </citation>
    <scope>NUCLEOTIDE SEQUENCE</scope>
    <source>
        <strain evidence="1">CHK199-13235</strain>
    </source>
</reference>
<organism evidence="1 2">
    <name type="scientific">Candidatus Merdivicinus excrementipullorum</name>
    <dbReference type="NCBI Taxonomy" id="2840867"/>
    <lineage>
        <taxon>Bacteria</taxon>
        <taxon>Bacillati</taxon>
        <taxon>Bacillota</taxon>
        <taxon>Clostridia</taxon>
        <taxon>Eubacteriales</taxon>
        <taxon>Oscillospiraceae</taxon>
        <taxon>Oscillospiraceae incertae sedis</taxon>
        <taxon>Candidatus Merdivicinus</taxon>
    </lineage>
</organism>
<dbReference type="AlphaFoldDB" id="A0A9D1FPD0"/>
<name>A0A9D1FPD0_9FIRM</name>
<protein>
    <submittedName>
        <fullName evidence="1">HAD family phosphatase</fullName>
    </submittedName>
</protein>
<gene>
    <name evidence="1" type="ORF">IAB51_10595</name>
</gene>
<dbReference type="Proteomes" id="UP000824002">
    <property type="component" value="Unassembled WGS sequence"/>
</dbReference>
<dbReference type="Gene3D" id="3.30.1240.10">
    <property type="match status" value="1"/>
</dbReference>
<dbReference type="EMBL" id="DVJP01000070">
    <property type="protein sequence ID" value="HIS77234.1"/>
    <property type="molecule type" value="Genomic_DNA"/>
</dbReference>
<dbReference type="Gene3D" id="3.40.50.1000">
    <property type="entry name" value="HAD superfamily/HAD-like"/>
    <property type="match status" value="1"/>
</dbReference>
<dbReference type="InterPro" id="IPR006379">
    <property type="entry name" value="HAD-SF_hydro_IIB"/>
</dbReference>
<proteinExistence type="predicted"/>
<comment type="caution">
    <text evidence="1">The sequence shown here is derived from an EMBL/GenBank/DDBJ whole genome shotgun (WGS) entry which is preliminary data.</text>
</comment>